<gene>
    <name evidence="1" type="ORF">AY601_2474</name>
</gene>
<dbReference type="Pfam" id="PF20420">
    <property type="entry name" value="DUF6702"/>
    <property type="match status" value="1"/>
</dbReference>
<dbReference type="EMBL" id="CP014504">
    <property type="protein sequence ID" value="AMP99364.1"/>
    <property type="molecule type" value="Genomic_DNA"/>
</dbReference>
<dbReference type="AlphaFoldDB" id="A0A127VDH8"/>
<keyword evidence="2" id="KW-1185">Reference proteome</keyword>
<dbReference type="InterPro" id="IPR046525">
    <property type="entry name" value="DUF6702"/>
</dbReference>
<dbReference type="PATRIC" id="fig|188932.3.peg.2585"/>
<evidence type="ECO:0000313" key="2">
    <source>
        <dbReference type="Proteomes" id="UP000071561"/>
    </source>
</evidence>
<protein>
    <submittedName>
        <fullName evidence="1">Uncharacterized protein</fullName>
    </submittedName>
</protein>
<organism evidence="1 2">
    <name type="scientific">Pedobacter cryoconitis</name>
    <dbReference type="NCBI Taxonomy" id="188932"/>
    <lineage>
        <taxon>Bacteria</taxon>
        <taxon>Pseudomonadati</taxon>
        <taxon>Bacteroidota</taxon>
        <taxon>Sphingobacteriia</taxon>
        <taxon>Sphingobacteriales</taxon>
        <taxon>Sphingobacteriaceae</taxon>
        <taxon>Pedobacter</taxon>
    </lineage>
</organism>
<dbReference type="Proteomes" id="UP000071561">
    <property type="component" value="Chromosome"/>
</dbReference>
<proteinExistence type="predicted"/>
<evidence type="ECO:0000313" key="1">
    <source>
        <dbReference type="EMBL" id="AMP99364.1"/>
    </source>
</evidence>
<sequence length="177" mass="20175">MLSFLHHSLLICYVITGMFKPLAAAGAGSNFKHPLHLSSTELNYNLKESTMEVSCRIFTDDFEDILSKKYKVKADLSLEAKHKEMDQLVRKYITAHLQLAANGKALPLNYIGFEKDNEAVVVYLESAKVKNIVKLETTSTVLYDLFDDQTNIFHLTFKGNRHSFKLTYPDKRVNSLL</sequence>
<accession>A0A127VDH8</accession>
<reference evidence="1 2" key="1">
    <citation type="submission" date="2016-03" db="EMBL/GenBank/DDBJ databases">
        <title>Complete genome sequence of Pedobacter cryoconitis PAMC 27485.</title>
        <authorList>
            <person name="Lee J."/>
            <person name="Kim O.-S."/>
        </authorList>
    </citation>
    <scope>NUCLEOTIDE SEQUENCE [LARGE SCALE GENOMIC DNA]</scope>
    <source>
        <strain evidence="1 2">PAMC 27485</strain>
    </source>
</reference>
<name>A0A127VDH8_9SPHI</name>
<dbReference type="KEGG" id="pcm:AY601_2474"/>